<proteinExistence type="predicted"/>
<gene>
    <name evidence="2" type="ORF">GCM10010302_18670</name>
</gene>
<dbReference type="RefSeq" id="WP_344155457.1">
    <property type="nucleotide sequence ID" value="NZ_BAAABV010000013.1"/>
</dbReference>
<keyword evidence="3" id="KW-1185">Reference proteome</keyword>
<evidence type="ECO:0000313" key="3">
    <source>
        <dbReference type="Proteomes" id="UP001501867"/>
    </source>
</evidence>
<name>A0ABP3EWH6_9ACTN</name>
<sequence length="784" mass="84348">MVTYENVLNAPVDKLATAVRDWQALAAKLADLAETARTGMKAKSDKAEWSGVTAGVARPFVDKTAKEFGDAAQEAKGIHRALSEGHDTFRASRERLRKIAEEEAPAAGFRVDAKGKVEPLPLPTEADREAARHDPDYQESLRVNRPLWQAKVDAAVDACEDVDRSLARLLDANVSQDHDFTAPKYAGLTAEQAGRATGLARKGRGLSHTELAELNELLADNAKVPEFATAFYGNLGPRGALEFFGTMATDTYAYGKLDEQRLKDVQELQRNLGLNLATATSSGTEPHLPDGYAQELRRLGTQPIPLARHDQNPPYGYQLLGGIMRYGDYDPKFLVPIAEHATQIHAKDPDFFGGSRQLNGYGKNMLNPSGINGAGYDPVVSFLEALGHSPEASAQFFDPEREPPPPVYNRDGTVREGKLDLGKDAKGKPITSYLDFFASESYHSTIDMEGMNPDDLTKADKYMPDALGHALEAATLGHAWDAPNPELHRTQAGAHVMEAAALKYGGDPGLLKHQEVLADSLGRMTAGYVDDVNRGLDGKGDESVFASRAKDGQAHANLDRAAARDLLAALGQHPDAYATVSSAERVYSASVLESQAVHDSTIDEGRARATIRTSAEVQGILDESRAEQVRGVGENRHEEYEKAHEQSSAWVEFGTTAAIAAGVAFLPATAAAAGAAAVVVPLAVDTGTGLVEQAAGQVIGEWSDDVKEKHKDKIDGATHDANKAMFQAGEHSAEAPMTTFRNRHGIDPNSAFGNDFEESMRLGYARGNSIARQQGHEAQTKEAG</sequence>
<evidence type="ECO:0000256" key="1">
    <source>
        <dbReference type="SAM" id="MobiDB-lite"/>
    </source>
</evidence>
<dbReference type="EMBL" id="BAAABV010000013">
    <property type="protein sequence ID" value="GAA0281158.1"/>
    <property type="molecule type" value="Genomic_DNA"/>
</dbReference>
<feature type="compositionally biased region" description="Basic and acidic residues" evidence="1">
    <location>
        <begin position="125"/>
        <end position="136"/>
    </location>
</feature>
<comment type="caution">
    <text evidence="2">The sequence shown here is derived from an EMBL/GenBank/DDBJ whole genome shotgun (WGS) entry which is preliminary data.</text>
</comment>
<protein>
    <submittedName>
        <fullName evidence="2">PPE domain-containing protein</fullName>
    </submittedName>
</protein>
<evidence type="ECO:0000313" key="2">
    <source>
        <dbReference type="EMBL" id="GAA0281158.1"/>
    </source>
</evidence>
<reference evidence="3" key="1">
    <citation type="journal article" date="2019" name="Int. J. Syst. Evol. Microbiol.">
        <title>The Global Catalogue of Microorganisms (GCM) 10K type strain sequencing project: providing services to taxonomists for standard genome sequencing and annotation.</title>
        <authorList>
            <consortium name="The Broad Institute Genomics Platform"/>
            <consortium name="The Broad Institute Genome Sequencing Center for Infectious Disease"/>
            <person name="Wu L."/>
            <person name="Ma J."/>
        </authorList>
    </citation>
    <scope>NUCLEOTIDE SEQUENCE [LARGE SCALE GENOMIC DNA]</scope>
    <source>
        <strain evidence="3">JCM 4505</strain>
    </source>
</reference>
<dbReference type="Proteomes" id="UP001501867">
    <property type="component" value="Unassembled WGS sequence"/>
</dbReference>
<feature type="region of interest" description="Disordered" evidence="1">
    <location>
        <begin position="394"/>
        <end position="414"/>
    </location>
</feature>
<organism evidence="2 3">
    <name type="scientific">Streptomyces polychromogenes</name>
    <dbReference type="NCBI Taxonomy" id="67342"/>
    <lineage>
        <taxon>Bacteria</taxon>
        <taxon>Bacillati</taxon>
        <taxon>Actinomycetota</taxon>
        <taxon>Actinomycetes</taxon>
        <taxon>Kitasatosporales</taxon>
        <taxon>Streptomycetaceae</taxon>
        <taxon>Streptomyces</taxon>
    </lineage>
</organism>
<accession>A0ABP3EWH6</accession>
<feature type="region of interest" description="Disordered" evidence="1">
    <location>
        <begin position="119"/>
        <end position="138"/>
    </location>
</feature>